<organism evidence="3 4">
    <name type="scientific">Roseofilum reptotaenium AO1-A</name>
    <dbReference type="NCBI Taxonomy" id="1925591"/>
    <lineage>
        <taxon>Bacteria</taxon>
        <taxon>Bacillati</taxon>
        <taxon>Cyanobacteriota</taxon>
        <taxon>Cyanophyceae</taxon>
        <taxon>Desertifilales</taxon>
        <taxon>Desertifilaceae</taxon>
        <taxon>Roseofilum</taxon>
    </lineage>
</organism>
<dbReference type="AlphaFoldDB" id="A0A1L9QXM1"/>
<gene>
    <name evidence="3" type="ORF">BI308_00070</name>
</gene>
<feature type="chain" id="PRO_5012589435" description="Ice-binding protein C-terminal domain-containing protein" evidence="1">
    <location>
        <begin position="29"/>
        <end position="220"/>
    </location>
</feature>
<proteinExistence type="predicted"/>
<evidence type="ECO:0000313" key="4">
    <source>
        <dbReference type="Proteomes" id="UP000183940"/>
    </source>
</evidence>
<name>A0A1L9QXM1_9CYAN</name>
<keyword evidence="1" id="KW-0732">Signal</keyword>
<comment type="caution">
    <text evidence="3">The sequence shown here is derived from an EMBL/GenBank/DDBJ whole genome shotgun (WGS) entry which is preliminary data.</text>
</comment>
<dbReference type="EMBL" id="MLAW01000001">
    <property type="protein sequence ID" value="OJJ27414.1"/>
    <property type="molecule type" value="Genomic_DNA"/>
</dbReference>
<dbReference type="InterPro" id="IPR013424">
    <property type="entry name" value="Ice-binding_C"/>
</dbReference>
<dbReference type="Proteomes" id="UP000183940">
    <property type="component" value="Unassembled WGS sequence"/>
</dbReference>
<keyword evidence="4" id="KW-1185">Reference proteome</keyword>
<evidence type="ECO:0000313" key="3">
    <source>
        <dbReference type="EMBL" id="OJJ27414.1"/>
    </source>
</evidence>
<evidence type="ECO:0000256" key="1">
    <source>
        <dbReference type="SAM" id="SignalP"/>
    </source>
</evidence>
<feature type="domain" description="Ice-binding protein C-terminal" evidence="2">
    <location>
        <begin position="194"/>
        <end position="217"/>
    </location>
</feature>
<sequence length="220" mass="22818">MKNQLVASIAVLPLTVAGVMATSSAANAFSSTQFSGGFGIDGLTSVTLTKDALDFNNEPFTPVALTTQEGVFAPFQTAQIQEVVSFSGDIYENPFLDFGTKTPFEVAMGDVGEITDGANVFILENAEYDIKQSGANIAIDVALFGTFDIGGETTKGAGNLTFQQNNMTVDEAWAILNSGGSIDDMALSGAVFTAVPEPATLLGLGLVGAALVGTRRRQNG</sequence>
<reference evidence="3" key="1">
    <citation type="submission" date="2016-10" db="EMBL/GenBank/DDBJ databases">
        <title>CRISPR-Cas defence system in Roseofilum reptotaenium: evidence of a bacteriophage-cyanobacterium arms race in the coral black band disease.</title>
        <authorList>
            <person name="Buerger P."/>
            <person name="Wood-Charlson E.M."/>
            <person name="Weynberg K.D."/>
            <person name="Willis B."/>
            <person name="Van Oppen M.J."/>
        </authorList>
    </citation>
    <scope>NUCLEOTIDE SEQUENCE [LARGE SCALE GENOMIC DNA]</scope>
    <source>
        <strain evidence="3">AO1-A</strain>
    </source>
</reference>
<accession>A0A1L9QXM1</accession>
<feature type="signal peptide" evidence="1">
    <location>
        <begin position="1"/>
        <end position="28"/>
    </location>
</feature>
<protein>
    <recommendedName>
        <fullName evidence="2">Ice-binding protein C-terminal domain-containing protein</fullName>
    </recommendedName>
</protein>
<dbReference type="Pfam" id="PF07589">
    <property type="entry name" value="PEP-CTERM"/>
    <property type="match status" value="1"/>
</dbReference>
<dbReference type="NCBIfam" id="TIGR02595">
    <property type="entry name" value="PEP_CTERM"/>
    <property type="match status" value="1"/>
</dbReference>
<evidence type="ECO:0000259" key="2">
    <source>
        <dbReference type="Pfam" id="PF07589"/>
    </source>
</evidence>